<dbReference type="SMART" id="SM00233">
    <property type="entry name" value="PH"/>
    <property type="match status" value="1"/>
</dbReference>
<reference evidence="5 6" key="1">
    <citation type="journal article" date="2015" name="Genome Biol. Evol.">
        <title>The genome of winter moth (Operophtera brumata) provides a genomic perspective on sexual dimorphism and phenology.</title>
        <authorList>
            <person name="Derks M.F."/>
            <person name="Smit S."/>
            <person name="Salis L."/>
            <person name="Schijlen E."/>
            <person name="Bossers A."/>
            <person name="Mateman C."/>
            <person name="Pijl A.S."/>
            <person name="de Ridder D."/>
            <person name="Groenen M.A."/>
            <person name="Visser M.E."/>
            <person name="Megens H.J."/>
        </authorList>
    </citation>
    <scope>NUCLEOTIDE SEQUENCE [LARGE SCALE GENOMIC DNA]</scope>
    <source>
        <strain evidence="5">WM2013NL</strain>
        <tissue evidence="5">Head and thorax</tissue>
    </source>
</reference>
<keyword evidence="6" id="KW-1185">Reference proteome</keyword>
<dbReference type="GO" id="GO:0005737">
    <property type="term" value="C:cytoplasm"/>
    <property type="evidence" value="ECO:0007669"/>
    <property type="project" value="TreeGrafter"/>
</dbReference>
<feature type="compositionally biased region" description="Basic and acidic residues" evidence="3">
    <location>
        <begin position="263"/>
        <end position="272"/>
    </location>
</feature>
<dbReference type="InterPro" id="IPR001849">
    <property type="entry name" value="PH_domain"/>
</dbReference>
<dbReference type="PROSITE" id="PS50003">
    <property type="entry name" value="PH_DOMAIN"/>
    <property type="match status" value="1"/>
</dbReference>
<gene>
    <name evidence="5" type="ORF">OBRU01_12229</name>
</gene>
<evidence type="ECO:0000256" key="1">
    <source>
        <dbReference type="ARBA" id="ARBA00005298"/>
    </source>
</evidence>
<protein>
    <submittedName>
        <fullName evidence="5">Putative Switch-associated protein 70</fullName>
    </submittedName>
</protein>
<evidence type="ECO:0000256" key="2">
    <source>
        <dbReference type="SAM" id="Coils"/>
    </source>
</evidence>
<dbReference type="InterPro" id="IPR011021">
    <property type="entry name" value="Arrestin-like_N"/>
</dbReference>
<dbReference type="PRINTS" id="PR00309">
    <property type="entry name" value="ARRESTIN"/>
</dbReference>
<comment type="caution">
    <text evidence="5">The sequence shown here is derived from an EMBL/GenBank/DDBJ whole genome shotgun (WGS) entry which is preliminary data.</text>
</comment>
<organism evidence="5 6">
    <name type="scientific">Operophtera brumata</name>
    <name type="common">Winter moth</name>
    <name type="synonym">Phalaena brumata</name>
    <dbReference type="NCBI Taxonomy" id="104452"/>
    <lineage>
        <taxon>Eukaryota</taxon>
        <taxon>Metazoa</taxon>
        <taxon>Ecdysozoa</taxon>
        <taxon>Arthropoda</taxon>
        <taxon>Hexapoda</taxon>
        <taxon>Insecta</taxon>
        <taxon>Pterygota</taxon>
        <taxon>Neoptera</taxon>
        <taxon>Endopterygota</taxon>
        <taxon>Lepidoptera</taxon>
        <taxon>Glossata</taxon>
        <taxon>Ditrysia</taxon>
        <taxon>Geometroidea</taxon>
        <taxon>Geometridae</taxon>
        <taxon>Larentiinae</taxon>
        <taxon>Operophtera</taxon>
    </lineage>
</organism>
<feature type="region of interest" description="Disordered" evidence="3">
    <location>
        <begin position="252"/>
        <end position="272"/>
    </location>
</feature>
<feature type="coiled-coil region" evidence="2">
    <location>
        <begin position="287"/>
        <end position="349"/>
    </location>
</feature>
<name>A0A0L7LB40_OPEBR</name>
<dbReference type="SUPFAM" id="SSF50729">
    <property type="entry name" value="PH domain-like"/>
    <property type="match status" value="1"/>
</dbReference>
<dbReference type="InterPro" id="IPR014756">
    <property type="entry name" value="Ig_E-set"/>
</dbReference>
<comment type="similarity">
    <text evidence="1">Belongs to the arrestin family.</text>
</comment>
<dbReference type="CDD" id="cd13273">
    <property type="entry name" value="PH_SWAP-70"/>
    <property type="match status" value="1"/>
</dbReference>
<dbReference type="PANTHER" id="PTHR11792:SF16">
    <property type="entry name" value="PHOSRESTIN-2"/>
    <property type="match status" value="1"/>
</dbReference>
<dbReference type="InterPro" id="IPR057837">
    <property type="entry name" value="PH_SWAP70"/>
</dbReference>
<feature type="domain" description="PH" evidence="4">
    <location>
        <begin position="147"/>
        <end position="242"/>
    </location>
</feature>
<dbReference type="PANTHER" id="PTHR11792">
    <property type="entry name" value="ARRESTIN"/>
    <property type="match status" value="1"/>
</dbReference>
<dbReference type="Gene3D" id="2.30.29.30">
    <property type="entry name" value="Pleckstrin-homology domain (PH domain)/Phosphotyrosine-binding domain (PTB)"/>
    <property type="match status" value="1"/>
</dbReference>
<dbReference type="GO" id="GO:0007165">
    <property type="term" value="P:signal transduction"/>
    <property type="evidence" value="ECO:0007669"/>
    <property type="project" value="InterPro"/>
</dbReference>
<dbReference type="Proteomes" id="UP000037510">
    <property type="component" value="Unassembled WGS sequence"/>
</dbReference>
<dbReference type="GO" id="GO:0001664">
    <property type="term" value="F:G protein-coupled receptor binding"/>
    <property type="evidence" value="ECO:0007669"/>
    <property type="project" value="TreeGrafter"/>
</dbReference>
<dbReference type="AlphaFoldDB" id="A0A0L7LB40"/>
<evidence type="ECO:0000259" key="4">
    <source>
        <dbReference type="PROSITE" id="PS50003"/>
    </source>
</evidence>
<dbReference type="Pfam" id="PF00169">
    <property type="entry name" value="PH"/>
    <property type="match status" value="1"/>
</dbReference>
<keyword evidence="2" id="KW-0175">Coiled coil</keyword>
<evidence type="ECO:0000313" key="6">
    <source>
        <dbReference type="Proteomes" id="UP000037510"/>
    </source>
</evidence>
<evidence type="ECO:0000313" key="5">
    <source>
        <dbReference type="EMBL" id="KOB72441.1"/>
    </source>
</evidence>
<dbReference type="SUPFAM" id="SSF81296">
    <property type="entry name" value="E set domains"/>
    <property type="match status" value="1"/>
</dbReference>
<dbReference type="EMBL" id="JTDY01001964">
    <property type="protein sequence ID" value="KOB72441.1"/>
    <property type="molecule type" value="Genomic_DNA"/>
</dbReference>
<dbReference type="PROSITE" id="PS00295">
    <property type="entry name" value="ARRESTINS"/>
    <property type="match status" value="1"/>
</dbReference>
<dbReference type="InterPro" id="IPR017864">
    <property type="entry name" value="Arrestin_CS"/>
</dbReference>
<sequence>MVYNFKVFKKCAPNGKVTLYMAKRDFVDHISFVEPIDGMVLLDEEYVRGRKVFGQVVCTFRYGREEDEVMGLNFYKELFLASEQIYPPPEKRNYELSRTQLVLCLGLRWDAADWEALGASIGHFKWAAFLAVLEAKYCVDQQLHTTALMEAGYLFKRGYLLPTMREYWCVLQPCALTYYKSSSQKEQCGRIAIDEYCSVEAAVGEGKIQKFQLITPDRTFEFGTQDHKSRLQWISALRQAVAVTGGAEGFQRRARAGRRGAGARREKEARETRARLQHEVRARLAAEAQAQELAEIAQKDNKKLEELKHTQTERLKELEEEKQRLDDELKAAQEKISKTERTAQALNVQLRDLNPIFRNGERARRALTFVPTTKSSSDTLIDVRAIRHLKIIDDE</sequence>
<feature type="compositionally biased region" description="Basic residues" evidence="3">
    <location>
        <begin position="252"/>
        <end position="262"/>
    </location>
</feature>
<accession>A0A0L7LB40</accession>
<dbReference type="GO" id="GO:0002031">
    <property type="term" value="P:G protein-coupled receptor internalization"/>
    <property type="evidence" value="ECO:0007669"/>
    <property type="project" value="TreeGrafter"/>
</dbReference>
<dbReference type="Gene3D" id="2.60.40.840">
    <property type="match status" value="1"/>
</dbReference>
<dbReference type="InterPro" id="IPR000698">
    <property type="entry name" value="Arrestin"/>
</dbReference>
<proteinExistence type="inferred from homology"/>
<evidence type="ECO:0000256" key="3">
    <source>
        <dbReference type="SAM" id="MobiDB-lite"/>
    </source>
</evidence>
<dbReference type="InterPro" id="IPR011993">
    <property type="entry name" value="PH-like_dom_sf"/>
</dbReference>
<dbReference type="STRING" id="104452.A0A0L7LB40"/>
<dbReference type="InterPro" id="IPR014753">
    <property type="entry name" value="Arrestin_N"/>
</dbReference>
<dbReference type="Pfam" id="PF00339">
    <property type="entry name" value="Arrestin_N"/>
    <property type="match status" value="1"/>
</dbReference>